<gene>
    <name evidence="1" type="ORF">PSON_ATCC_30995.1.T0370193</name>
</gene>
<dbReference type="EMBL" id="CAJJDN010000037">
    <property type="protein sequence ID" value="CAD8078260.1"/>
    <property type="molecule type" value="Genomic_DNA"/>
</dbReference>
<comment type="caution">
    <text evidence="1">The sequence shown here is derived from an EMBL/GenBank/DDBJ whole genome shotgun (WGS) entry which is preliminary data.</text>
</comment>
<reference evidence="1" key="1">
    <citation type="submission" date="2021-01" db="EMBL/GenBank/DDBJ databases">
        <authorList>
            <consortium name="Genoscope - CEA"/>
            <person name="William W."/>
        </authorList>
    </citation>
    <scope>NUCLEOTIDE SEQUENCE</scope>
</reference>
<evidence type="ECO:0000313" key="1">
    <source>
        <dbReference type="EMBL" id="CAD8078260.1"/>
    </source>
</evidence>
<dbReference type="Proteomes" id="UP000692954">
    <property type="component" value="Unassembled WGS sequence"/>
</dbReference>
<dbReference type="OrthoDB" id="295502at2759"/>
<protein>
    <submittedName>
        <fullName evidence="1">Uncharacterized protein</fullName>
    </submittedName>
</protein>
<sequence length="585" mass="69609">MNRLRLLRNLTIPKLFSRITSLALPYFIYNNYRNNPIHCSNEVRIMNQQIYVQNILGNRKDYFFLVIYKEEVDGGYGEKQAIEAAKKLYQIAHKLQIKCHVYIISRPSLKSISQVIQRTKNLKIYEPDDLKQIEIFFKTPHSDDYVYFPFKKHNFYQQSKQNKILTRVSRFFDLCQNVTTKEQLEQIILESQYQLDSPVFIKSNSNDAQLKQFKKIAFQFLERKTVNINSKFLIIDDKELCQSLELKDDDILLLRNDILQKYQNCIINEQDQIIPQLITKTQLANLKYESFNEWRLNNNNTLIQDTTTDKKKLKEQFSFDLQQFSLPRVLYLKNSRKSNIAAFVRKIQNPQNPKGKLVVSLQLDPKHQNRLDNHQRISLFFKLYQQYNDKFEFLISATNQLEELMPHLNKFQSKFVLFNIYNQKTYTKQLFPQTAKYYEKYFLKDTNFVERFDVISQQLDKLLSQDPESRIENIDYLSQDLDKIKEINLDYFDFLQSNKNNNKQIILYYQNDAMTEVLLTVLKDIETNFNIYTLSSLNQIPALYSSFPNQNVLILNGTAVGFPNTIDVDVKELKKQVENLIKQYL</sequence>
<organism evidence="1 2">
    <name type="scientific">Paramecium sonneborni</name>
    <dbReference type="NCBI Taxonomy" id="65129"/>
    <lineage>
        <taxon>Eukaryota</taxon>
        <taxon>Sar</taxon>
        <taxon>Alveolata</taxon>
        <taxon>Ciliophora</taxon>
        <taxon>Intramacronucleata</taxon>
        <taxon>Oligohymenophorea</taxon>
        <taxon>Peniculida</taxon>
        <taxon>Parameciidae</taxon>
        <taxon>Paramecium</taxon>
    </lineage>
</organism>
<accession>A0A8S1MCR0</accession>
<dbReference type="AlphaFoldDB" id="A0A8S1MCR0"/>
<name>A0A8S1MCR0_9CILI</name>
<proteinExistence type="predicted"/>
<keyword evidence="2" id="KW-1185">Reference proteome</keyword>
<evidence type="ECO:0000313" key="2">
    <source>
        <dbReference type="Proteomes" id="UP000692954"/>
    </source>
</evidence>